<evidence type="ECO:0000313" key="7">
    <source>
        <dbReference type="Proteomes" id="UP000658382"/>
    </source>
</evidence>
<dbReference type="InterPro" id="IPR011257">
    <property type="entry name" value="DNA_glycosylase"/>
</dbReference>
<reference evidence="6" key="2">
    <citation type="submission" date="2020-09" db="EMBL/GenBank/DDBJ databases">
        <authorList>
            <person name="Sun Q."/>
            <person name="Ohkuma M."/>
        </authorList>
    </citation>
    <scope>NUCLEOTIDE SEQUENCE</scope>
    <source>
        <strain evidence="6">JCM 12580</strain>
    </source>
</reference>
<name>A0A917UYD0_9BACI</name>
<dbReference type="AlphaFoldDB" id="A0A917UYD0"/>
<dbReference type="EMBL" id="BMNQ01000022">
    <property type="protein sequence ID" value="GGJ96117.1"/>
    <property type="molecule type" value="Genomic_DNA"/>
</dbReference>
<dbReference type="GO" id="GO:0051539">
    <property type="term" value="F:4 iron, 4 sulfur cluster binding"/>
    <property type="evidence" value="ECO:0007669"/>
    <property type="project" value="UniProtKB-KW"/>
</dbReference>
<keyword evidence="3" id="KW-0408">Iron</keyword>
<dbReference type="GO" id="GO:0046872">
    <property type="term" value="F:metal ion binding"/>
    <property type="evidence" value="ECO:0007669"/>
    <property type="project" value="UniProtKB-KW"/>
</dbReference>
<comment type="caution">
    <text evidence="6">The sequence shown here is derived from an EMBL/GenBank/DDBJ whole genome shotgun (WGS) entry which is preliminary data.</text>
</comment>
<dbReference type="GO" id="GO:0006284">
    <property type="term" value="P:base-excision repair"/>
    <property type="evidence" value="ECO:0007669"/>
    <property type="project" value="InterPro"/>
</dbReference>
<dbReference type="RefSeq" id="WP_188632788.1">
    <property type="nucleotide sequence ID" value="NZ_BMNQ01000022.1"/>
</dbReference>
<dbReference type="CDD" id="cd00056">
    <property type="entry name" value="ENDO3c"/>
    <property type="match status" value="1"/>
</dbReference>
<evidence type="ECO:0000256" key="4">
    <source>
        <dbReference type="ARBA" id="ARBA00023014"/>
    </source>
</evidence>
<dbReference type="InterPro" id="IPR023170">
    <property type="entry name" value="HhH_base_excis_C"/>
</dbReference>
<keyword evidence="6" id="KW-0255">Endonuclease</keyword>
<dbReference type="InterPro" id="IPR003265">
    <property type="entry name" value="HhH-GPD_domain"/>
</dbReference>
<keyword evidence="1" id="KW-0004">4Fe-4S</keyword>
<evidence type="ECO:0000313" key="6">
    <source>
        <dbReference type="EMBL" id="GGJ96117.1"/>
    </source>
</evidence>
<gene>
    <name evidence="6" type="ORF">GCM10007063_18210</name>
</gene>
<evidence type="ECO:0000256" key="3">
    <source>
        <dbReference type="ARBA" id="ARBA00023004"/>
    </source>
</evidence>
<sequence length="213" mass="24863">MTISYEQLYSRLFDCYGPQNWWPAETPLEMMVGAILVQNTNWRNAEKALLNVEPYLFPESLESLTTDELAQMIRPSGFFNIKAKRIKAFLEWFKTYHYDVERVKESDKQQLRNELLDINGIGRETADAMLLYVFAKPLFVVDNYARRIFYRIGFDMPTTYDGFQNQVENAISGDVQLFNEFHALLVEHAKIHCRKTPVCQGCPLVDVCARRLD</sequence>
<protein>
    <submittedName>
        <fullName evidence="6">Endonuclease III</fullName>
    </submittedName>
</protein>
<dbReference type="PANTHER" id="PTHR10359:SF19">
    <property type="entry name" value="DNA REPAIR GLYCOSYLASE MJ1434-RELATED"/>
    <property type="match status" value="1"/>
</dbReference>
<keyword evidence="6" id="KW-0378">Hydrolase</keyword>
<evidence type="ECO:0000259" key="5">
    <source>
        <dbReference type="SMART" id="SM00478"/>
    </source>
</evidence>
<evidence type="ECO:0000256" key="1">
    <source>
        <dbReference type="ARBA" id="ARBA00022485"/>
    </source>
</evidence>
<keyword evidence="6" id="KW-0540">Nuclease</keyword>
<organism evidence="6 7">
    <name type="scientific">Lentibacillus kapialis</name>
    <dbReference type="NCBI Taxonomy" id="340214"/>
    <lineage>
        <taxon>Bacteria</taxon>
        <taxon>Bacillati</taxon>
        <taxon>Bacillota</taxon>
        <taxon>Bacilli</taxon>
        <taxon>Bacillales</taxon>
        <taxon>Bacillaceae</taxon>
        <taxon>Lentibacillus</taxon>
    </lineage>
</organism>
<dbReference type="SMART" id="SM00478">
    <property type="entry name" value="ENDO3c"/>
    <property type="match status" value="1"/>
</dbReference>
<accession>A0A917UYD0</accession>
<keyword evidence="2" id="KW-0479">Metal-binding</keyword>
<reference evidence="6" key="1">
    <citation type="journal article" date="2014" name="Int. J. Syst. Evol. Microbiol.">
        <title>Complete genome sequence of Corynebacterium casei LMG S-19264T (=DSM 44701T), isolated from a smear-ripened cheese.</title>
        <authorList>
            <consortium name="US DOE Joint Genome Institute (JGI-PGF)"/>
            <person name="Walter F."/>
            <person name="Albersmeier A."/>
            <person name="Kalinowski J."/>
            <person name="Ruckert C."/>
        </authorList>
    </citation>
    <scope>NUCLEOTIDE SEQUENCE</scope>
    <source>
        <strain evidence="6">JCM 12580</strain>
    </source>
</reference>
<dbReference type="GO" id="GO:0004519">
    <property type="term" value="F:endonuclease activity"/>
    <property type="evidence" value="ECO:0007669"/>
    <property type="project" value="UniProtKB-KW"/>
</dbReference>
<dbReference type="Gene3D" id="1.10.1670.10">
    <property type="entry name" value="Helix-hairpin-Helix base-excision DNA repair enzymes (C-terminal)"/>
    <property type="match status" value="1"/>
</dbReference>
<proteinExistence type="predicted"/>
<dbReference type="PIRSF" id="PIRSF001435">
    <property type="entry name" value="Nth"/>
    <property type="match status" value="1"/>
</dbReference>
<dbReference type="PANTHER" id="PTHR10359">
    <property type="entry name" value="A/G-SPECIFIC ADENINE GLYCOSYLASE/ENDONUCLEASE III"/>
    <property type="match status" value="1"/>
</dbReference>
<dbReference type="Pfam" id="PF00730">
    <property type="entry name" value="HhH-GPD"/>
    <property type="match status" value="1"/>
</dbReference>
<evidence type="ECO:0000256" key="2">
    <source>
        <dbReference type="ARBA" id="ARBA00022723"/>
    </source>
</evidence>
<dbReference type="SUPFAM" id="SSF48150">
    <property type="entry name" value="DNA-glycosylase"/>
    <property type="match status" value="1"/>
</dbReference>
<feature type="domain" description="HhH-GPD" evidence="5">
    <location>
        <begin position="36"/>
        <end position="191"/>
    </location>
</feature>
<dbReference type="Proteomes" id="UP000658382">
    <property type="component" value="Unassembled WGS sequence"/>
</dbReference>
<keyword evidence="4" id="KW-0411">Iron-sulfur</keyword>
<dbReference type="Gene3D" id="1.10.340.30">
    <property type="entry name" value="Hypothetical protein, domain 2"/>
    <property type="match status" value="1"/>
</dbReference>
<keyword evidence="7" id="KW-1185">Reference proteome</keyword>